<sequence>MDPSPPPPPPLPKIHGDNNIILDVYSHSSVQPAGGVWDREYGNPERLAELGKRTLDLVVTAHFFHVNSDLSAGDIRERKEETLSDDVILRWIDAYHLKNQIRAPPDTALDDPNELRTFFHTFIGALYIRNGIHEIQNWISRLIDPNHDPASTPSPPQQQQQQTQGMPTQPSQPPLPVPSFNPSSPPPVAQTALSISSLITLQLIHQTAAQKGFVVTYNAVSQGPAHAPTWTAQCLLNGQVVGTGQAGSQKLAKEAAAKEVWNAYGWGPQA</sequence>
<dbReference type="InterPro" id="IPR014720">
    <property type="entry name" value="dsRBD_dom"/>
</dbReference>
<proteinExistence type="predicted"/>
<feature type="domain" description="RNase III" evidence="5">
    <location>
        <begin position="14"/>
        <end position="131"/>
    </location>
</feature>
<name>A0AA39UVX9_9AGAR</name>
<evidence type="ECO:0000256" key="3">
    <source>
        <dbReference type="SAM" id="MobiDB-lite"/>
    </source>
</evidence>
<gene>
    <name evidence="6" type="ORF">EDD18DRAFT_1120294</name>
</gene>
<feature type="compositionally biased region" description="Low complexity" evidence="3">
    <location>
        <begin position="157"/>
        <end position="169"/>
    </location>
</feature>
<evidence type="ECO:0000313" key="6">
    <source>
        <dbReference type="EMBL" id="KAK0505693.1"/>
    </source>
</evidence>
<comment type="caution">
    <text evidence="6">The sequence shown here is derived from an EMBL/GenBank/DDBJ whole genome shotgun (WGS) entry which is preliminary data.</text>
</comment>
<dbReference type="GO" id="GO:0006396">
    <property type="term" value="P:RNA processing"/>
    <property type="evidence" value="ECO:0007669"/>
    <property type="project" value="InterPro"/>
</dbReference>
<dbReference type="GO" id="GO:0004525">
    <property type="term" value="F:ribonuclease III activity"/>
    <property type="evidence" value="ECO:0007669"/>
    <property type="project" value="InterPro"/>
</dbReference>
<dbReference type="CDD" id="cd00593">
    <property type="entry name" value="RIBOc"/>
    <property type="match status" value="1"/>
</dbReference>
<dbReference type="EMBL" id="JAUEPU010000001">
    <property type="protein sequence ID" value="KAK0505693.1"/>
    <property type="molecule type" value="Genomic_DNA"/>
</dbReference>
<dbReference type="GO" id="GO:0003723">
    <property type="term" value="F:RNA binding"/>
    <property type="evidence" value="ECO:0007669"/>
    <property type="project" value="UniProtKB-UniRule"/>
</dbReference>
<dbReference type="InterPro" id="IPR036389">
    <property type="entry name" value="RNase_III_sf"/>
</dbReference>
<dbReference type="Pfam" id="PF00035">
    <property type="entry name" value="dsrm"/>
    <property type="match status" value="1"/>
</dbReference>
<organism evidence="6 7">
    <name type="scientific">Armillaria luteobubalina</name>
    <dbReference type="NCBI Taxonomy" id="153913"/>
    <lineage>
        <taxon>Eukaryota</taxon>
        <taxon>Fungi</taxon>
        <taxon>Dikarya</taxon>
        <taxon>Basidiomycota</taxon>
        <taxon>Agaricomycotina</taxon>
        <taxon>Agaricomycetes</taxon>
        <taxon>Agaricomycetidae</taxon>
        <taxon>Agaricales</taxon>
        <taxon>Marasmiineae</taxon>
        <taxon>Physalacriaceae</taxon>
        <taxon>Armillaria</taxon>
    </lineage>
</organism>
<feature type="compositionally biased region" description="Pro residues" evidence="3">
    <location>
        <begin position="170"/>
        <end position="188"/>
    </location>
</feature>
<protein>
    <submittedName>
        <fullName evidence="6">Uncharacterized protein</fullName>
    </submittedName>
</protein>
<dbReference type="AlphaFoldDB" id="A0AA39UVX9"/>
<dbReference type="SMART" id="SM00358">
    <property type="entry name" value="DSRM"/>
    <property type="match status" value="1"/>
</dbReference>
<keyword evidence="7" id="KW-1185">Reference proteome</keyword>
<dbReference type="Gene3D" id="1.10.1520.10">
    <property type="entry name" value="Ribonuclease III domain"/>
    <property type="match status" value="1"/>
</dbReference>
<feature type="region of interest" description="Disordered" evidence="3">
    <location>
        <begin position="143"/>
        <end position="188"/>
    </location>
</feature>
<dbReference type="PROSITE" id="PS50137">
    <property type="entry name" value="DS_RBD"/>
    <property type="match status" value="1"/>
</dbReference>
<dbReference type="SUPFAM" id="SSF54768">
    <property type="entry name" value="dsRNA-binding domain-like"/>
    <property type="match status" value="1"/>
</dbReference>
<keyword evidence="1 2" id="KW-0694">RNA-binding</keyword>
<evidence type="ECO:0000256" key="1">
    <source>
        <dbReference type="ARBA" id="ARBA00022884"/>
    </source>
</evidence>
<accession>A0AA39UVX9</accession>
<reference evidence="6" key="1">
    <citation type="submission" date="2023-06" db="EMBL/GenBank/DDBJ databases">
        <authorList>
            <consortium name="Lawrence Berkeley National Laboratory"/>
            <person name="Ahrendt S."/>
            <person name="Sahu N."/>
            <person name="Indic B."/>
            <person name="Wong-Bajracharya J."/>
            <person name="Merenyi Z."/>
            <person name="Ke H.-M."/>
            <person name="Monk M."/>
            <person name="Kocsube S."/>
            <person name="Drula E."/>
            <person name="Lipzen A."/>
            <person name="Balint B."/>
            <person name="Henrissat B."/>
            <person name="Andreopoulos B."/>
            <person name="Martin F.M."/>
            <person name="Harder C.B."/>
            <person name="Rigling D."/>
            <person name="Ford K.L."/>
            <person name="Foster G.D."/>
            <person name="Pangilinan J."/>
            <person name="Papanicolaou A."/>
            <person name="Barry K."/>
            <person name="LaButti K."/>
            <person name="Viragh M."/>
            <person name="Koriabine M."/>
            <person name="Yan M."/>
            <person name="Riley R."/>
            <person name="Champramary S."/>
            <person name="Plett K.L."/>
            <person name="Tsai I.J."/>
            <person name="Slot J."/>
            <person name="Sipos G."/>
            <person name="Plett J."/>
            <person name="Nagy L.G."/>
            <person name="Grigoriev I.V."/>
        </authorList>
    </citation>
    <scope>NUCLEOTIDE SEQUENCE</scope>
    <source>
        <strain evidence="6">HWK02</strain>
    </source>
</reference>
<dbReference type="Proteomes" id="UP001175228">
    <property type="component" value="Unassembled WGS sequence"/>
</dbReference>
<evidence type="ECO:0000313" key="7">
    <source>
        <dbReference type="Proteomes" id="UP001175228"/>
    </source>
</evidence>
<dbReference type="SMART" id="SM00535">
    <property type="entry name" value="RIBOc"/>
    <property type="match status" value="1"/>
</dbReference>
<dbReference type="PROSITE" id="PS50142">
    <property type="entry name" value="RNASE_3_2"/>
    <property type="match status" value="1"/>
</dbReference>
<evidence type="ECO:0000259" key="4">
    <source>
        <dbReference type="PROSITE" id="PS50137"/>
    </source>
</evidence>
<evidence type="ECO:0000256" key="2">
    <source>
        <dbReference type="PROSITE-ProRule" id="PRU00266"/>
    </source>
</evidence>
<dbReference type="CDD" id="cd10845">
    <property type="entry name" value="DSRM_RNAse_III_family"/>
    <property type="match status" value="1"/>
</dbReference>
<dbReference type="Pfam" id="PF00636">
    <property type="entry name" value="Ribonuclease_3"/>
    <property type="match status" value="1"/>
</dbReference>
<evidence type="ECO:0000259" key="5">
    <source>
        <dbReference type="PROSITE" id="PS50142"/>
    </source>
</evidence>
<dbReference type="InterPro" id="IPR000999">
    <property type="entry name" value="RNase_III_dom"/>
</dbReference>
<dbReference type="SUPFAM" id="SSF69065">
    <property type="entry name" value="RNase III domain-like"/>
    <property type="match status" value="1"/>
</dbReference>
<feature type="domain" description="DRBM" evidence="4">
    <location>
        <begin position="196"/>
        <end position="266"/>
    </location>
</feature>
<dbReference type="Gene3D" id="3.30.160.20">
    <property type="match status" value="1"/>
</dbReference>